<dbReference type="InterPro" id="IPR044000">
    <property type="entry name" value="Phage_tube_2"/>
</dbReference>
<dbReference type="Pfam" id="PF18906">
    <property type="entry name" value="Phage_tube_2"/>
    <property type="match status" value="1"/>
</dbReference>
<dbReference type="EMBL" id="LR796164">
    <property type="protein sequence ID" value="CAB4122618.1"/>
    <property type="molecule type" value="Genomic_DNA"/>
</dbReference>
<protein>
    <submittedName>
        <fullName evidence="1">Uncharacterized protein</fullName>
    </submittedName>
</protein>
<gene>
    <name evidence="1" type="ORF">UFOVP36_70</name>
</gene>
<reference evidence="1" key="1">
    <citation type="submission" date="2020-04" db="EMBL/GenBank/DDBJ databases">
        <authorList>
            <person name="Chiriac C."/>
            <person name="Salcher M."/>
            <person name="Ghai R."/>
            <person name="Kavagutti S V."/>
        </authorList>
    </citation>
    <scope>NUCLEOTIDE SEQUENCE</scope>
</reference>
<name>A0A6J5KK81_9CAUD</name>
<evidence type="ECO:0000313" key="1">
    <source>
        <dbReference type="EMBL" id="CAB4122618.1"/>
    </source>
</evidence>
<sequence length="391" mass="40669">MTLQSNVNVQLRYGVESTLGVASAVAGQSLRRISSTLALTKDAFTSNEVRPDQQVYDARHGSRRVAGNIQGELSTQSYDDFLEAAMRGTWVAGISASQADFTTLTVTAGKFVAGGGSFLAKGFKVGDVFKLAGFVHANVGVKFRILGATATQLTVYPTPVAMTSQSTFTMAVTGKKLLCGMTQRSFSIEQHYPEIDLSEMFLGCRIGDMAISLPPTGMASVSFGVMGLNMASTTGASAPVFASPTAAAATGVLAGVGGSLSVAGAPSAIVTQLDLSLSNALSGTPVVGSTIVPEIFYGRMVVTGTLSAYFADQTMLDYFLNETEIALAAQLDDANGTDFMAFRMNRVKLMGANKTVGPDGGVILQSPFQSLLSSGVSGYDDGSLVIQRSNA</sequence>
<accession>A0A6J5KK81</accession>
<proteinExistence type="predicted"/>
<organism evidence="1">
    <name type="scientific">uncultured Caudovirales phage</name>
    <dbReference type="NCBI Taxonomy" id="2100421"/>
    <lineage>
        <taxon>Viruses</taxon>
        <taxon>Duplodnaviria</taxon>
        <taxon>Heunggongvirae</taxon>
        <taxon>Uroviricota</taxon>
        <taxon>Caudoviricetes</taxon>
        <taxon>Peduoviridae</taxon>
        <taxon>Maltschvirus</taxon>
        <taxon>Maltschvirus maltsch</taxon>
    </lineage>
</organism>